<evidence type="ECO:0000256" key="4">
    <source>
        <dbReference type="ARBA" id="ARBA00022729"/>
    </source>
</evidence>
<protein>
    <submittedName>
        <fullName evidence="7">Transthyretin-like family protein</fullName>
    </submittedName>
</protein>
<dbReference type="AlphaFoldDB" id="A0AAF3JAC6"/>
<evidence type="ECO:0000256" key="5">
    <source>
        <dbReference type="SAM" id="SignalP"/>
    </source>
</evidence>
<reference evidence="7" key="1">
    <citation type="submission" date="2024-02" db="UniProtKB">
        <authorList>
            <consortium name="WormBaseParasite"/>
        </authorList>
    </citation>
    <scope>IDENTIFICATION</scope>
</reference>
<evidence type="ECO:0000256" key="1">
    <source>
        <dbReference type="ARBA" id="ARBA00004613"/>
    </source>
</evidence>
<keyword evidence="3" id="KW-0964">Secreted</keyword>
<dbReference type="InterPro" id="IPR038479">
    <property type="entry name" value="Transthyretin-like_sf"/>
</dbReference>
<evidence type="ECO:0000256" key="2">
    <source>
        <dbReference type="ARBA" id="ARBA00010112"/>
    </source>
</evidence>
<organism evidence="6 7">
    <name type="scientific">Mesorhabditis belari</name>
    <dbReference type="NCBI Taxonomy" id="2138241"/>
    <lineage>
        <taxon>Eukaryota</taxon>
        <taxon>Metazoa</taxon>
        <taxon>Ecdysozoa</taxon>
        <taxon>Nematoda</taxon>
        <taxon>Chromadorea</taxon>
        <taxon>Rhabditida</taxon>
        <taxon>Rhabditina</taxon>
        <taxon>Rhabditomorpha</taxon>
        <taxon>Rhabditoidea</taxon>
        <taxon>Rhabditidae</taxon>
        <taxon>Mesorhabditinae</taxon>
        <taxon>Mesorhabditis</taxon>
    </lineage>
</organism>
<dbReference type="PANTHER" id="PTHR21700:SF30">
    <property type="entry name" value="TRANSTHYRETIN-LIKE FAMILY PROTEIN"/>
    <property type="match status" value="1"/>
</dbReference>
<dbReference type="InterPro" id="IPR001534">
    <property type="entry name" value="Transthyretin-like"/>
</dbReference>
<evidence type="ECO:0000313" key="7">
    <source>
        <dbReference type="WBParaSite" id="MBELARI_LOCUS6516"/>
    </source>
</evidence>
<accession>A0AAF3JAC6</accession>
<dbReference type="PANTHER" id="PTHR21700">
    <property type="entry name" value="TRANSTHYRETIN-LIKE FAMILY PROTEIN-RELATED"/>
    <property type="match status" value="1"/>
</dbReference>
<evidence type="ECO:0000256" key="3">
    <source>
        <dbReference type="ARBA" id="ARBA00022525"/>
    </source>
</evidence>
<name>A0AAF3JAC6_9BILA</name>
<evidence type="ECO:0000313" key="6">
    <source>
        <dbReference type="Proteomes" id="UP000887575"/>
    </source>
</evidence>
<keyword evidence="6" id="KW-1185">Reference proteome</keyword>
<sequence>MLVGLLVAVAITLSEASIQKVSINGSTICGDRYISGVTVQLWEEDTFDPDDLLEEGITAKTNGTFSVSGVTEETTLIEPYALFIHNCDVKNAEKCVRSTRFPIDRKYINGPVYEMSLVQLKTRQGEDKETCREKK</sequence>
<comment type="similarity">
    <text evidence="2">Belongs to the nematode transthyretin-like family.</text>
</comment>
<feature type="signal peptide" evidence="5">
    <location>
        <begin position="1"/>
        <end position="16"/>
    </location>
</feature>
<dbReference type="Pfam" id="PF01060">
    <property type="entry name" value="TTR-52"/>
    <property type="match status" value="1"/>
</dbReference>
<dbReference type="GO" id="GO:0009986">
    <property type="term" value="C:cell surface"/>
    <property type="evidence" value="ECO:0007669"/>
    <property type="project" value="InterPro"/>
</dbReference>
<dbReference type="GO" id="GO:0005576">
    <property type="term" value="C:extracellular region"/>
    <property type="evidence" value="ECO:0007669"/>
    <property type="project" value="UniProtKB-SubCell"/>
</dbReference>
<dbReference type="Gene3D" id="2.60.40.3330">
    <property type="match status" value="1"/>
</dbReference>
<feature type="chain" id="PRO_5042253897" evidence="5">
    <location>
        <begin position="17"/>
        <end position="135"/>
    </location>
</feature>
<dbReference type="WBParaSite" id="MBELARI_LOCUS6516">
    <property type="protein sequence ID" value="MBELARI_LOCUS6516"/>
    <property type="gene ID" value="MBELARI_LOCUS6516"/>
</dbReference>
<dbReference type="Proteomes" id="UP000887575">
    <property type="component" value="Unassembled WGS sequence"/>
</dbReference>
<comment type="subcellular location">
    <subcellularLocation>
        <location evidence="1">Secreted</location>
    </subcellularLocation>
</comment>
<proteinExistence type="inferred from homology"/>
<keyword evidence="4 5" id="KW-0732">Signal</keyword>